<evidence type="ECO:0000313" key="4">
    <source>
        <dbReference type="EMBL" id="QGY79227.1"/>
    </source>
</evidence>
<dbReference type="SUPFAM" id="SSF56176">
    <property type="entry name" value="FAD-binding/transporter-associated domain-like"/>
    <property type="match status" value="1"/>
</dbReference>
<dbReference type="GO" id="GO:0004458">
    <property type="term" value="F:D-lactate dehydrogenase (cytochrome) activity"/>
    <property type="evidence" value="ECO:0007669"/>
    <property type="project" value="TreeGrafter"/>
</dbReference>
<dbReference type="Gene3D" id="3.40.462.10">
    <property type="entry name" value="FAD-linked oxidases, C-terminal domain"/>
    <property type="match status" value="1"/>
</dbReference>
<dbReference type="GO" id="GO:0008720">
    <property type="term" value="F:D-lactate dehydrogenase (NAD+) activity"/>
    <property type="evidence" value="ECO:0007669"/>
    <property type="project" value="TreeGrafter"/>
</dbReference>
<dbReference type="KEGG" id="slaa:EUU25_00500"/>
<keyword evidence="5" id="KW-1185">Reference proteome</keyword>
<evidence type="ECO:0000256" key="1">
    <source>
        <dbReference type="ARBA" id="ARBA00022630"/>
    </source>
</evidence>
<protein>
    <submittedName>
        <fullName evidence="4">FAD-binding oxidoreductase</fullName>
    </submittedName>
</protein>
<dbReference type="GO" id="GO:0071949">
    <property type="term" value="F:FAD binding"/>
    <property type="evidence" value="ECO:0007669"/>
    <property type="project" value="InterPro"/>
</dbReference>
<dbReference type="InterPro" id="IPR006094">
    <property type="entry name" value="Oxid_FAD_bind_N"/>
</dbReference>
<dbReference type="Gene3D" id="3.30.43.10">
    <property type="entry name" value="Uridine Diphospho-n-acetylenolpyruvylglucosamine Reductase, domain 2"/>
    <property type="match status" value="1"/>
</dbReference>
<dbReference type="Proteomes" id="UP000428803">
    <property type="component" value="Chromosome"/>
</dbReference>
<reference evidence="5" key="1">
    <citation type="submission" date="2019-01" db="EMBL/GenBank/DDBJ databases">
        <title>Sphingorhabdus lacus sp.nov., isolated from an oligotrophic freshwater lake.</title>
        <authorList>
            <person name="Park M."/>
        </authorList>
    </citation>
    <scope>NUCLEOTIDE SEQUENCE [LARGE SCALE GENOMIC DNA]</scope>
    <source>
        <strain evidence="5">IMCC1753</strain>
    </source>
</reference>
<sequence length="559" mass="62398">MTILPPNVSAAEFASAMSAFEAAVGKEWVLSSDMDIAAYRDPWSMVRDKPGELLPSAAVAPASVEEVQAVVRVANQFKIPLYTVSTGKNYSYGGAAPNVRGSVIVDLKRMKQIIEIDGDRNFALVEPGVTYFDLYREIQARGLKLMIDNPDPAWGSPSGNSLDRGVGYTMGPYRDHASSVCGIEVVLASGEVMRTGMGALPGSKSWQEYKHGFGPDPAGLFFQGNYGIVTKVGVRLMPMPEHYRTGKITVPRRHDLHGLIKTVNYLADMFMVGEPVFSSPLHPLMKNKEFADEATRYGKFNDDRLDEMAAEANLPFYQVELQFYGSEATTRANWEYAQEIARRNVPESKALDGVSYSMPLTREQIMDKSPPYGESAIRRYAAVAVPNLTTFDYVGRHVENPDDYVHLHYGMFTVVPRSAEAVFEVQRAWVDLVHDAKATLVTEQTPRPSALTLPMQWHQTCFFMWAGFPLQTTKRPISEALLDMLERVLEVNAKHGWSEYRSEPMLQDKVAAHYNFNDFALRRFNETIKDAVDPNGILSPGRGGIWPKAFRSMRGKVGL</sequence>
<dbReference type="Gene3D" id="3.30.465.10">
    <property type="match status" value="1"/>
</dbReference>
<dbReference type="Gene3D" id="1.10.45.10">
    <property type="entry name" value="Vanillyl-alcohol Oxidase, Chain A, domain 4"/>
    <property type="match status" value="1"/>
</dbReference>
<dbReference type="InterPro" id="IPR016171">
    <property type="entry name" value="Vanillyl_alc_oxidase_C-sub2"/>
</dbReference>
<dbReference type="OrthoDB" id="9811557at2"/>
<dbReference type="GO" id="GO:1903457">
    <property type="term" value="P:lactate catabolic process"/>
    <property type="evidence" value="ECO:0007669"/>
    <property type="project" value="TreeGrafter"/>
</dbReference>
<dbReference type="InterPro" id="IPR016166">
    <property type="entry name" value="FAD-bd_PCMH"/>
</dbReference>
<dbReference type="PROSITE" id="PS51387">
    <property type="entry name" value="FAD_PCMH"/>
    <property type="match status" value="1"/>
</dbReference>
<feature type="domain" description="FAD-binding PCMH-type" evidence="3">
    <location>
        <begin position="51"/>
        <end position="239"/>
    </location>
</feature>
<keyword evidence="2" id="KW-0274">FAD</keyword>
<dbReference type="SUPFAM" id="SSF55103">
    <property type="entry name" value="FAD-linked oxidases, C-terminal domain"/>
    <property type="match status" value="1"/>
</dbReference>
<dbReference type="PANTHER" id="PTHR11748:SF114">
    <property type="entry name" value="ARYL-ALCOHOL OXIDASE VANILLYL-ALCOHOL OXIDASE (AFU_ORTHOLOGUE AFUA_3G09500)-RELATED"/>
    <property type="match status" value="1"/>
</dbReference>
<dbReference type="Pfam" id="PF01565">
    <property type="entry name" value="FAD_binding_4"/>
    <property type="match status" value="1"/>
</dbReference>
<dbReference type="PANTHER" id="PTHR11748">
    <property type="entry name" value="D-LACTATE DEHYDROGENASE"/>
    <property type="match status" value="1"/>
</dbReference>
<accession>A0A6I6L596</accession>
<proteinExistence type="predicted"/>
<evidence type="ECO:0000256" key="2">
    <source>
        <dbReference type="ARBA" id="ARBA00022827"/>
    </source>
</evidence>
<evidence type="ECO:0000259" key="3">
    <source>
        <dbReference type="PROSITE" id="PS51387"/>
    </source>
</evidence>
<name>A0A6I6L596_9SPHN</name>
<dbReference type="EMBL" id="CP035733">
    <property type="protein sequence ID" value="QGY79227.1"/>
    <property type="molecule type" value="Genomic_DNA"/>
</dbReference>
<dbReference type="AlphaFoldDB" id="A0A6I6L596"/>
<evidence type="ECO:0000313" key="5">
    <source>
        <dbReference type="Proteomes" id="UP000428803"/>
    </source>
</evidence>
<dbReference type="InterPro" id="IPR036318">
    <property type="entry name" value="FAD-bd_PCMH-like_sf"/>
</dbReference>
<organism evidence="4 5">
    <name type="scientific">Sphingorhabdus lacus</name>
    <dbReference type="NCBI Taxonomy" id="392610"/>
    <lineage>
        <taxon>Bacteria</taxon>
        <taxon>Pseudomonadati</taxon>
        <taxon>Pseudomonadota</taxon>
        <taxon>Alphaproteobacteria</taxon>
        <taxon>Sphingomonadales</taxon>
        <taxon>Sphingomonadaceae</taxon>
        <taxon>Sphingorhabdus</taxon>
    </lineage>
</organism>
<dbReference type="InterPro" id="IPR016170">
    <property type="entry name" value="Cytok_DH_C_sf"/>
</dbReference>
<dbReference type="InterPro" id="IPR016164">
    <property type="entry name" value="FAD-linked_Oxase-like_C"/>
</dbReference>
<gene>
    <name evidence="4" type="ORF">EUU25_00500</name>
</gene>
<dbReference type="InterPro" id="IPR016167">
    <property type="entry name" value="FAD-bd_PCMH_sub1"/>
</dbReference>
<keyword evidence="1" id="KW-0285">Flavoprotein</keyword>
<dbReference type="InterPro" id="IPR016169">
    <property type="entry name" value="FAD-bd_PCMH_sub2"/>
</dbReference>